<dbReference type="Pfam" id="PF01381">
    <property type="entry name" value="HTH_3"/>
    <property type="match status" value="1"/>
</dbReference>
<organism evidence="2 3">
    <name type="scientific">Streptomyces mobaraensis (strain ATCC 29032 / DSM 40847 / JCM 4168 / NBRC 13819 / NCIMB 11159 / IPCR 16-22)</name>
    <dbReference type="NCBI Taxonomy" id="1223523"/>
    <lineage>
        <taxon>Bacteria</taxon>
        <taxon>Bacillati</taxon>
        <taxon>Actinomycetota</taxon>
        <taxon>Actinomycetes</taxon>
        <taxon>Kitasatosporales</taxon>
        <taxon>Streptomycetaceae</taxon>
        <taxon>Streptomyces</taxon>
    </lineage>
</organism>
<dbReference type="STRING" id="1223523.H340_01124"/>
<protein>
    <submittedName>
        <fullName evidence="2">DNA-binding protein</fullName>
    </submittedName>
</protein>
<sequence length="381" mass="42228">MTQRELADASGVSISTLRRLEQGEQETARMETWRKFAAALRVPTMTLVGDREQGPDEAGEPWEAVKKALNTPAALLESDDDAPTVEGVTGALDDLARLVARDKYQDLANILPALLRDADALGTDGRELRVRALQRVGWLLIHTRQFTAAEDALARSLEEATDRVQAAVTVDYMCWLLLRQGKLTDARELATQWADDTEPVRLTRATPVELALWGTLLLRLSGTAIRDNRSGEAEDALRYARAAAEALGREWRFPPNISNSTFGPVTVLLKTAESAGIVGQPQGVLRIGDKVEKIRKAKSPRFRVQMTSSDWNRHLLDVSDAHARTGNYGVCVGKLSEINRSAPEWLPNQPFARDILGRVIEERRKLTPEMRDLATAVRLPL</sequence>
<dbReference type="Proteomes" id="UP000011740">
    <property type="component" value="Unassembled WGS sequence"/>
</dbReference>
<evidence type="ECO:0000313" key="3">
    <source>
        <dbReference type="Proteomes" id="UP000011740"/>
    </source>
</evidence>
<evidence type="ECO:0000313" key="2">
    <source>
        <dbReference type="EMBL" id="EMF02405.1"/>
    </source>
</evidence>
<dbReference type="PROSITE" id="PS50943">
    <property type="entry name" value="HTH_CROC1"/>
    <property type="match status" value="1"/>
</dbReference>
<comment type="caution">
    <text evidence="2">The sequence shown here is derived from an EMBL/GenBank/DDBJ whole genome shotgun (WGS) entry which is preliminary data.</text>
</comment>
<dbReference type="InterPro" id="IPR010982">
    <property type="entry name" value="Lambda_DNA-bd_dom_sf"/>
</dbReference>
<dbReference type="GO" id="GO:0003677">
    <property type="term" value="F:DNA binding"/>
    <property type="evidence" value="ECO:0007669"/>
    <property type="project" value="UniProtKB-KW"/>
</dbReference>
<feature type="domain" description="HTH cro/C1-type" evidence="1">
    <location>
        <begin position="1"/>
        <end position="48"/>
    </location>
</feature>
<dbReference type="Gene3D" id="1.10.260.40">
    <property type="entry name" value="lambda repressor-like DNA-binding domains"/>
    <property type="match status" value="1"/>
</dbReference>
<dbReference type="CDD" id="cd00093">
    <property type="entry name" value="HTH_XRE"/>
    <property type="match status" value="1"/>
</dbReference>
<evidence type="ECO:0000259" key="1">
    <source>
        <dbReference type="PROSITE" id="PS50943"/>
    </source>
</evidence>
<dbReference type="EMBL" id="AORZ01000002">
    <property type="protein sequence ID" value="EMF02405.1"/>
    <property type="molecule type" value="Genomic_DNA"/>
</dbReference>
<accession>M3BRU0</accession>
<dbReference type="AlphaFoldDB" id="M3BRU0"/>
<dbReference type="eggNOG" id="COG3655">
    <property type="taxonomic scope" value="Bacteria"/>
</dbReference>
<keyword evidence="2" id="KW-0238">DNA-binding</keyword>
<dbReference type="SUPFAM" id="SSF47413">
    <property type="entry name" value="lambda repressor-like DNA-binding domains"/>
    <property type="match status" value="1"/>
</dbReference>
<proteinExistence type="predicted"/>
<dbReference type="PATRIC" id="fig|1223523.3.peg.233"/>
<reference evidence="2 3" key="1">
    <citation type="journal article" date="2013" name="Genome Announc.">
        <title>Whole-Genome Shotgun Assembly and Analysis of the Genome of Streptomyces mobaraensis DSM 40847, a Strain for Industrial Production of Microbial Transglutaminase.</title>
        <authorList>
            <person name="Yang H."/>
            <person name="He T."/>
            <person name="Wu W."/>
            <person name="Zhu W."/>
            <person name="Lu B."/>
            <person name="Sun W."/>
        </authorList>
    </citation>
    <scope>NUCLEOTIDE SEQUENCE [LARGE SCALE GENOMIC DNA]</scope>
    <source>
        <strain evidence="2 3">DSM 40847</strain>
    </source>
</reference>
<dbReference type="InterPro" id="IPR001387">
    <property type="entry name" value="Cro/C1-type_HTH"/>
</dbReference>
<gene>
    <name evidence="2" type="ORF">H340_01124</name>
</gene>
<name>M3BRU0_STRM1</name>